<sequence>MQYSIFSEEMAVYIFTYRNHILSVATLYLIITYLIGYEKILQMHFMDSSSKIANSSCSALQIKLHRIVTVGLRHSSLKMEQTE</sequence>
<reference evidence="2" key="2">
    <citation type="journal article" date="2015" name="Fish Shellfish Immunol.">
        <title>Early steps in the European eel (Anguilla anguilla)-Vibrio vulnificus interaction in the gills: Role of the RtxA13 toxin.</title>
        <authorList>
            <person name="Callol A."/>
            <person name="Pajuelo D."/>
            <person name="Ebbesson L."/>
            <person name="Teles M."/>
            <person name="MacKenzie S."/>
            <person name="Amaro C."/>
        </authorList>
    </citation>
    <scope>NUCLEOTIDE SEQUENCE</scope>
</reference>
<evidence type="ECO:0000313" key="2">
    <source>
        <dbReference type="EMBL" id="JAI06581.1"/>
    </source>
</evidence>
<organism evidence="2">
    <name type="scientific">Anguilla anguilla</name>
    <name type="common">European freshwater eel</name>
    <name type="synonym">Muraena anguilla</name>
    <dbReference type="NCBI Taxonomy" id="7936"/>
    <lineage>
        <taxon>Eukaryota</taxon>
        <taxon>Metazoa</taxon>
        <taxon>Chordata</taxon>
        <taxon>Craniata</taxon>
        <taxon>Vertebrata</taxon>
        <taxon>Euteleostomi</taxon>
        <taxon>Actinopterygii</taxon>
        <taxon>Neopterygii</taxon>
        <taxon>Teleostei</taxon>
        <taxon>Anguilliformes</taxon>
        <taxon>Anguillidae</taxon>
        <taxon>Anguilla</taxon>
    </lineage>
</organism>
<dbReference type="EMBL" id="GBXM01001997">
    <property type="protein sequence ID" value="JAI06581.1"/>
    <property type="molecule type" value="Transcribed_RNA"/>
</dbReference>
<feature type="transmembrane region" description="Helical" evidence="1">
    <location>
        <begin position="20"/>
        <end position="37"/>
    </location>
</feature>
<keyword evidence="1" id="KW-0472">Membrane</keyword>
<accession>A0A0E9XXJ7</accession>
<proteinExistence type="predicted"/>
<keyword evidence="1" id="KW-1133">Transmembrane helix</keyword>
<protein>
    <submittedName>
        <fullName evidence="2">Uncharacterized protein</fullName>
    </submittedName>
</protein>
<name>A0A0E9XXJ7_ANGAN</name>
<keyword evidence="1" id="KW-0812">Transmembrane</keyword>
<evidence type="ECO:0000256" key="1">
    <source>
        <dbReference type="SAM" id="Phobius"/>
    </source>
</evidence>
<reference evidence="2" key="1">
    <citation type="submission" date="2014-11" db="EMBL/GenBank/DDBJ databases">
        <authorList>
            <person name="Amaro Gonzalez C."/>
        </authorList>
    </citation>
    <scope>NUCLEOTIDE SEQUENCE</scope>
</reference>
<dbReference type="AlphaFoldDB" id="A0A0E9XXJ7"/>